<feature type="domain" description="AprE-like beta-barrel" evidence="11">
    <location>
        <begin position="315"/>
        <end position="423"/>
    </location>
</feature>
<dbReference type="AlphaFoldDB" id="A0A4R1PY52"/>
<sequence length="446" mass="50213">MDKQATDSRINMVEKSPRSFLLYTFGALVLGGILLVSMIEVDRVISGRGKTVLQEPRIVLRPSTKSLIKQIHVSVGDRVTKGAAVLTLDPTVSESELNKFLEKVDSYQEEIRRLDAVLKGENLPTEVSESNSPHADMLAAELREFKFKIEKYREQEAGLREKAAELSSRLPMLKEQLKIASDIEKMWDDLVNKENYGSRLNWHKATQDRIKAQTQHSETSGELMKTRYELKKVIAEREGYAEEWRVKKMDSRIQAERNLREARQEAAKASFENSSVVLVAPEDAIVVEMSDTAVGTMVSPTDVLMKLIPAKTPSLVDVRVAATDISFISSGMPVDIKLDSAPFQKHGFLHGRLDSITYDSFDKDSESSKGNNKDIESNVSSVSTETEQFYLARIEITDNALKNLPEAFRLMPGMSVEADIKVGQRRLVEYLLFPVMRVVNEGMREP</sequence>
<evidence type="ECO:0000313" key="12">
    <source>
        <dbReference type="EMBL" id="TCL32849.1"/>
    </source>
</evidence>
<evidence type="ECO:0000256" key="5">
    <source>
        <dbReference type="ARBA" id="ARBA00022519"/>
    </source>
</evidence>
<dbReference type="Gene3D" id="2.40.30.170">
    <property type="match status" value="1"/>
</dbReference>
<dbReference type="GO" id="GO:0005886">
    <property type="term" value="C:plasma membrane"/>
    <property type="evidence" value="ECO:0007669"/>
    <property type="project" value="UniProtKB-SubCell"/>
</dbReference>
<dbReference type="Pfam" id="PF26002">
    <property type="entry name" value="Beta-barrel_AprE"/>
    <property type="match status" value="1"/>
</dbReference>
<keyword evidence="8 9" id="KW-0472">Membrane</keyword>
<keyword evidence="5 9" id="KW-0997">Cell inner membrane</keyword>
<dbReference type="InterPro" id="IPR058982">
    <property type="entry name" value="Beta-barrel_AprE"/>
</dbReference>
<gene>
    <name evidence="12" type="ORF">EV691_106104</name>
</gene>
<protein>
    <recommendedName>
        <fullName evidence="9">Membrane fusion protein (MFP) family protein</fullName>
    </recommendedName>
</protein>
<dbReference type="PRINTS" id="PR01490">
    <property type="entry name" value="RTXTOXIND"/>
</dbReference>
<dbReference type="EMBL" id="SMMU01000006">
    <property type="protein sequence ID" value="TCL32849.1"/>
    <property type="molecule type" value="Genomic_DNA"/>
</dbReference>
<dbReference type="Proteomes" id="UP000295169">
    <property type="component" value="Unassembled WGS sequence"/>
</dbReference>
<accession>A0A4R1PY52</accession>
<keyword evidence="10" id="KW-0175">Coiled coil</keyword>
<feature type="transmembrane region" description="Helical" evidence="9">
    <location>
        <begin position="20"/>
        <end position="39"/>
    </location>
</feature>
<evidence type="ECO:0000256" key="3">
    <source>
        <dbReference type="ARBA" id="ARBA00022448"/>
    </source>
</evidence>
<dbReference type="InterPro" id="IPR050739">
    <property type="entry name" value="MFP"/>
</dbReference>
<dbReference type="GO" id="GO:0009306">
    <property type="term" value="P:protein secretion"/>
    <property type="evidence" value="ECO:0007669"/>
    <property type="project" value="InterPro"/>
</dbReference>
<reference evidence="12 13" key="1">
    <citation type="submission" date="2019-03" db="EMBL/GenBank/DDBJ databases">
        <title>Genomic Encyclopedia of Type Strains, Phase IV (KMG-IV): sequencing the most valuable type-strain genomes for metagenomic binning, comparative biology and taxonomic classification.</title>
        <authorList>
            <person name="Goeker M."/>
        </authorList>
    </citation>
    <scope>NUCLEOTIDE SEQUENCE [LARGE SCALE GENOMIC DNA]</scope>
    <source>
        <strain evidence="12 13">DSM 2286</strain>
    </source>
</reference>
<keyword evidence="7 9" id="KW-1133">Transmembrane helix</keyword>
<dbReference type="PANTHER" id="PTHR30386:SF26">
    <property type="entry name" value="TRANSPORT PROTEIN COMB"/>
    <property type="match status" value="1"/>
</dbReference>
<evidence type="ECO:0000256" key="8">
    <source>
        <dbReference type="ARBA" id="ARBA00023136"/>
    </source>
</evidence>
<evidence type="ECO:0000256" key="7">
    <source>
        <dbReference type="ARBA" id="ARBA00022989"/>
    </source>
</evidence>
<dbReference type="RefSeq" id="WP_165496618.1">
    <property type="nucleotide sequence ID" value="NZ_JBHLST010000009.1"/>
</dbReference>
<feature type="coiled-coil region" evidence="10">
    <location>
        <begin position="97"/>
        <end position="169"/>
    </location>
</feature>
<dbReference type="InterPro" id="IPR010129">
    <property type="entry name" value="T1SS_HlyD"/>
</dbReference>
<evidence type="ECO:0000256" key="10">
    <source>
        <dbReference type="SAM" id="Coils"/>
    </source>
</evidence>
<dbReference type="PROSITE" id="PS00543">
    <property type="entry name" value="HLYD_FAMILY"/>
    <property type="match status" value="1"/>
</dbReference>
<organism evidence="12 13">
    <name type="scientific">Azotobacter chroococcum</name>
    <dbReference type="NCBI Taxonomy" id="353"/>
    <lineage>
        <taxon>Bacteria</taxon>
        <taxon>Pseudomonadati</taxon>
        <taxon>Pseudomonadota</taxon>
        <taxon>Gammaproteobacteria</taxon>
        <taxon>Pseudomonadales</taxon>
        <taxon>Pseudomonadaceae</taxon>
        <taxon>Azotobacter</taxon>
    </lineage>
</organism>
<comment type="subcellular location">
    <subcellularLocation>
        <location evidence="1 9">Cell inner membrane</location>
        <topology evidence="1 9">Single-pass membrane protein</topology>
    </subcellularLocation>
</comment>
<evidence type="ECO:0000313" key="13">
    <source>
        <dbReference type="Proteomes" id="UP000295169"/>
    </source>
</evidence>
<evidence type="ECO:0000256" key="4">
    <source>
        <dbReference type="ARBA" id="ARBA00022475"/>
    </source>
</evidence>
<feature type="coiled-coil region" evidence="10">
    <location>
        <begin position="245"/>
        <end position="272"/>
    </location>
</feature>
<evidence type="ECO:0000259" key="11">
    <source>
        <dbReference type="Pfam" id="PF26002"/>
    </source>
</evidence>
<dbReference type="PANTHER" id="PTHR30386">
    <property type="entry name" value="MEMBRANE FUSION SUBUNIT OF EMRAB-TOLC MULTIDRUG EFFLUX PUMP"/>
    <property type="match status" value="1"/>
</dbReference>
<evidence type="ECO:0000256" key="6">
    <source>
        <dbReference type="ARBA" id="ARBA00022692"/>
    </source>
</evidence>
<comment type="similarity">
    <text evidence="2 9">Belongs to the membrane fusion protein (MFP) (TC 8.A.1) family.</text>
</comment>
<evidence type="ECO:0000256" key="9">
    <source>
        <dbReference type="RuleBase" id="RU365093"/>
    </source>
</evidence>
<dbReference type="NCBIfam" id="TIGR01843">
    <property type="entry name" value="type_I_hlyD"/>
    <property type="match status" value="1"/>
</dbReference>
<comment type="caution">
    <text evidence="12">The sequence shown here is derived from an EMBL/GenBank/DDBJ whole genome shotgun (WGS) entry which is preliminary data.</text>
</comment>
<dbReference type="InterPro" id="IPR006144">
    <property type="entry name" value="Secretion_HlyD_CS"/>
</dbReference>
<evidence type="ECO:0000256" key="2">
    <source>
        <dbReference type="ARBA" id="ARBA00009477"/>
    </source>
</evidence>
<proteinExistence type="inferred from homology"/>
<keyword evidence="4 9" id="KW-1003">Cell membrane</keyword>
<keyword evidence="3 9" id="KW-0813">Transport</keyword>
<name>A0A4R1PY52_9GAMM</name>
<evidence type="ECO:0000256" key="1">
    <source>
        <dbReference type="ARBA" id="ARBA00004377"/>
    </source>
</evidence>
<keyword evidence="6 9" id="KW-0812">Transmembrane</keyword>